<accession>A0A371B005</accession>
<protein>
    <submittedName>
        <fullName evidence="1">Uncharacterized protein</fullName>
    </submittedName>
</protein>
<comment type="caution">
    <text evidence="1">The sequence shown here is derived from an EMBL/GenBank/DDBJ whole genome shotgun (WGS) entry which is preliminary data.</text>
</comment>
<evidence type="ECO:0000313" key="2">
    <source>
        <dbReference type="Proteomes" id="UP000255036"/>
    </source>
</evidence>
<keyword evidence="2" id="KW-1185">Reference proteome</keyword>
<organism evidence="1 2">
    <name type="scientific">Anaerosacchariphilus polymeriproducens</name>
    <dbReference type="NCBI Taxonomy" id="1812858"/>
    <lineage>
        <taxon>Bacteria</taxon>
        <taxon>Bacillati</taxon>
        <taxon>Bacillota</taxon>
        <taxon>Clostridia</taxon>
        <taxon>Lachnospirales</taxon>
        <taxon>Lachnospiraceae</taxon>
        <taxon>Anaerosacchariphilus</taxon>
    </lineage>
</organism>
<sequence>MAKDIRTDEEQLKEAGKEFIQAGVNLNKYLKDTDGYVNDITSRGLEGRAQKKLIETYQQLSTELSKYPKKLNQIGESLVTSAANSQKIDEAAEQAASIKM</sequence>
<evidence type="ECO:0000313" key="1">
    <source>
        <dbReference type="EMBL" id="RDU25141.1"/>
    </source>
</evidence>
<dbReference type="InterPro" id="IPR010310">
    <property type="entry name" value="T7SS_ESAT-6-like"/>
</dbReference>
<dbReference type="Proteomes" id="UP000255036">
    <property type="component" value="Unassembled WGS sequence"/>
</dbReference>
<name>A0A371B005_9FIRM</name>
<gene>
    <name evidence="1" type="ORF">DWV06_01180</name>
</gene>
<dbReference type="SUPFAM" id="SSF140453">
    <property type="entry name" value="EsxAB dimer-like"/>
    <property type="match status" value="1"/>
</dbReference>
<reference evidence="1 2" key="1">
    <citation type="submission" date="2018-07" db="EMBL/GenBank/DDBJ databases">
        <title>Anaerosacharophilus polymeroproducens gen. nov. sp. nov., an anaerobic bacterium isolated from salt field.</title>
        <authorList>
            <person name="Kim W."/>
            <person name="Yang S.-H."/>
            <person name="Oh J."/>
            <person name="Lee J.-H."/>
            <person name="Kwon K.K."/>
        </authorList>
    </citation>
    <scope>NUCLEOTIDE SEQUENCE [LARGE SCALE GENOMIC DNA]</scope>
    <source>
        <strain evidence="1 2">MCWD5</strain>
    </source>
</reference>
<dbReference type="EMBL" id="QRCT01000007">
    <property type="protein sequence ID" value="RDU25141.1"/>
    <property type="molecule type" value="Genomic_DNA"/>
</dbReference>
<dbReference type="Gene3D" id="1.10.287.1060">
    <property type="entry name" value="ESAT-6-like"/>
    <property type="match status" value="1"/>
</dbReference>
<dbReference type="InterPro" id="IPR036689">
    <property type="entry name" value="ESAT-6-like_sf"/>
</dbReference>
<dbReference type="AlphaFoldDB" id="A0A371B005"/>
<dbReference type="Pfam" id="PF06013">
    <property type="entry name" value="WXG100"/>
    <property type="match status" value="1"/>
</dbReference>
<dbReference type="RefSeq" id="WP_115480349.1">
    <property type="nucleotide sequence ID" value="NZ_QRCT01000007.1"/>
</dbReference>
<proteinExistence type="predicted"/>